<evidence type="ECO:0000256" key="6">
    <source>
        <dbReference type="ARBA" id="ARBA00023187"/>
    </source>
</evidence>
<keyword evidence="6" id="KW-0508">mRNA splicing</keyword>
<dbReference type="InterPro" id="IPR039171">
    <property type="entry name" value="Cwc2/Slt11"/>
</dbReference>
<dbReference type="GeneID" id="24112285"/>
<dbReference type="GO" id="GO:0071006">
    <property type="term" value="C:U2-type catalytic step 1 spliceosome"/>
    <property type="evidence" value="ECO:0007669"/>
    <property type="project" value="TreeGrafter"/>
</dbReference>
<dbReference type="InterPro" id="IPR032297">
    <property type="entry name" value="Torus"/>
</dbReference>
<feature type="region of interest" description="Disordered" evidence="9">
    <location>
        <begin position="179"/>
        <end position="222"/>
    </location>
</feature>
<dbReference type="Gene3D" id="3.30.70.330">
    <property type="match status" value="1"/>
</dbReference>
<evidence type="ECO:0000313" key="12">
    <source>
        <dbReference type="EMBL" id="GAC99419.1"/>
    </source>
</evidence>
<dbReference type="SMART" id="SM00360">
    <property type="entry name" value="RRM"/>
    <property type="match status" value="1"/>
</dbReference>
<dbReference type="GO" id="GO:0017070">
    <property type="term" value="F:U6 snRNA binding"/>
    <property type="evidence" value="ECO:0007669"/>
    <property type="project" value="TreeGrafter"/>
</dbReference>
<dbReference type="InterPro" id="IPR035979">
    <property type="entry name" value="RBD_domain_sf"/>
</dbReference>
<keyword evidence="2" id="KW-0507">mRNA processing</keyword>
<evidence type="ECO:0000256" key="7">
    <source>
        <dbReference type="PROSITE-ProRule" id="PRU00176"/>
    </source>
</evidence>
<dbReference type="PROSITE" id="PS50103">
    <property type="entry name" value="ZF_C3H1"/>
    <property type="match status" value="1"/>
</dbReference>
<keyword evidence="3 8" id="KW-0863">Zinc-finger</keyword>
<name>R9PDH7_PSEHS</name>
<evidence type="ECO:0000256" key="1">
    <source>
        <dbReference type="ARBA" id="ARBA00022723"/>
    </source>
</evidence>
<dbReference type="STRING" id="1305764.R9PDH7"/>
<evidence type="ECO:0000256" key="9">
    <source>
        <dbReference type="SAM" id="MobiDB-lite"/>
    </source>
</evidence>
<dbReference type="SUPFAM" id="SSF54928">
    <property type="entry name" value="RNA-binding domain, RBD"/>
    <property type="match status" value="1"/>
</dbReference>
<evidence type="ECO:0000259" key="11">
    <source>
        <dbReference type="PROSITE" id="PS50103"/>
    </source>
</evidence>
<accession>R9PDH7</accession>
<dbReference type="Pfam" id="PF16131">
    <property type="entry name" value="Torus"/>
    <property type="match status" value="1"/>
</dbReference>
<reference evidence="13" key="1">
    <citation type="journal article" date="2013" name="Genome Announc.">
        <title>Draft genome sequence of the basidiomycetous yeast-like fungus Pseudozyma hubeiensis SY62, which produces an abundant amount of the biosurfactant mannosylerythritol lipids.</title>
        <authorList>
            <person name="Konishi M."/>
            <person name="Hatada Y."/>
            <person name="Horiuchi J."/>
        </authorList>
    </citation>
    <scope>NUCLEOTIDE SEQUENCE [LARGE SCALE GENOMIC DNA]</scope>
    <source>
        <strain evidence="13">SY62</strain>
    </source>
</reference>
<proteinExistence type="predicted"/>
<dbReference type="PANTHER" id="PTHR14089">
    <property type="entry name" value="PRE-MRNA-SPLICING FACTOR RBM22"/>
    <property type="match status" value="1"/>
</dbReference>
<feature type="compositionally biased region" description="Polar residues" evidence="9">
    <location>
        <begin position="208"/>
        <end position="217"/>
    </location>
</feature>
<dbReference type="InterPro" id="IPR012677">
    <property type="entry name" value="Nucleotide-bd_a/b_plait_sf"/>
</dbReference>
<dbReference type="RefSeq" id="XP_012193006.1">
    <property type="nucleotide sequence ID" value="XM_012337616.1"/>
</dbReference>
<dbReference type="AlphaFoldDB" id="R9PDH7"/>
<keyword evidence="5 7" id="KW-0694">RNA-binding</keyword>
<dbReference type="EMBL" id="DF238831">
    <property type="protein sequence ID" value="GAC99419.1"/>
    <property type="molecule type" value="Genomic_DNA"/>
</dbReference>
<feature type="compositionally biased region" description="Polar residues" evidence="9">
    <location>
        <begin position="180"/>
        <end position="198"/>
    </location>
</feature>
<dbReference type="InterPro" id="IPR000504">
    <property type="entry name" value="RRM_dom"/>
</dbReference>
<dbReference type="Gene3D" id="4.10.1000.10">
    <property type="entry name" value="Zinc finger, CCCH-type"/>
    <property type="match status" value="1"/>
</dbReference>
<keyword evidence="4 8" id="KW-0862">Zinc</keyword>
<evidence type="ECO:0000256" key="8">
    <source>
        <dbReference type="PROSITE-ProRule" id="PRU00723"/>
    </source>
</evidence>
<dbReference type="InterPro" id="IPR036855">
    <property type="entry name" value="Znf_CCCH_sf"/>
</dbReference>
<dbReference type="SUPFAM" id="SSF90229">
    <property type="entry name" value="CCCH zinc finger"/>
    <property type="match status" value="1"/>
</dbReference>
<gene>
    <name evidence="12" type="ORF">PHSY_007020</name>
</gene>
<evidence type="ECO:0000256" key="2">
    <source>
        <dbReference type="ARBA" id="ARBA00022728"/>
    </source>
</evidence>
<dbReference type="GO" id="GO:0008380">
    <property type="term" value="P:RNA splicing"/>
    <property type="evidence" value="ECO:0007669"/>
    <property type="project" value="UniProtKB-KW"/>
</dbReference>
<dbReference type="GO" id="GO:0000974">
    <property type="term" value="C:Prp19 complex"/>
    <property type="evidence" value="ECO:0007669"/>
    <property type="project" value="TreeGrafter"/>
</dbReference>
<dbReference type="SMART" id="SM00356">
    <property type="entry name" value="ZnF_C3H1"/>
    <property type="match status" value="1"/>
</dbReference>
<evidence type="ECO:0000313" key="13">
    <source>
        <dbReference type="Proteomes" id="UP000014071"/>
    </source>
</evidence>
<dbReference type="Proteomes" id="UP000014071">
    <property type="component" value="Unassembled WGS sequence"/>
</dbReference>
<evidence type="ECO:0000256" key="5">
    <source>
        <dbReference type="ARBA" id="ARBA00022884"/>
    </source>
</evidence>
<evidence type="ECO:0000259" key="10">
    <source>
        <dbReference type="PROSITE" id="PS50102"/>
    </source>
</evidence>
<evidence type="ECO:0000256" key="3">
    <source>
        <dbReference type="ARBA" id="ARBA00022771"/>
    </source>
</evidence>
<dbReference type="GO" id="GO:0071007">
    <property type="term" value="C:U2-type catalytic step 2 spliceosome"/>
    <property type="evidence" value="ECO:0007669"/>
    <property type="project" value="TreeGrafter"/>
</dbReference>
<sequence length="313" mass="34419">MSSSTGEGLETPILCEPCLGPNPYIRMTKDPQGKLCKVCTRPFTVFRWNPGAGSRFKKTEICSTCAKIKNVCQTCILDLQYGLPVQVRDAALGVKSDSGPTGSDKAKMLYADTMEKQLEGQVGSSSRAGQDLLRKAARREIEYKKDRPVSDKLCSAFARGKCERGDKCPFRHELPDHDQLSAQQQPATTAPHTNGSSSPAPPPPTLQIKPSTPTGLSAPSDPTIRSLFISHLPPSSSESSIRQFFLTLTQQLSPHHIKSITLVPSSNCAFVNFDTREHAELAAKHCASKMWLEDRQVRLMWGRGRPAKKVEKE</sequence>
<dbReference type="GO" id="GO:0008270">
    <property type="term" value="F:zinc ion binding"/>
    <property type="evidence" value="ECO:0007669"/>
    <property type="project" value="UniProtKB-KW"/>
</dbReference>
<dbReference type="InterPro" id="IPR048995">
    <property type="entry name" value="STL11/RBM22-like_N"/>
</dbReference>
<keyword evidence="13" id="KW-1185">Reference proteome</keyword>
<dbReference type="eggNOG" id="KOG0153">
    <property type="taxonomic scope" value="Eukaryota"/>
</dbReference>
<dbReference type="HOGENOM" id="CLU_027112_0_0_1"/>
<dbReference type="OrthoDB" id="10259600at2759"/>
<organism evidence="12 13">
    <name type="scientific">Pseudozyma hubeiensis (strain SY62)</name>
    <name type="common">Yeast</name>
    <dbReference type="NCBI Taxonomy" id="1305764"/>
    <lineage>
        <taxon>Eukaryota</taxon>
        <taxon>Fungi</taxon>
        <taxon>Dikarya</taxon>
        <taxon>Basidiomycota</taxon>
        <taxon>Ustilaginomycotina</taxon>
        <taxon>Ustilaginomycetes</taxon>
        <taxon>Ustilaginales</taxon>
        <taxon>Ustilaginaceae</taxon>
        <taxon>Pseudozyma</taxon>
    </lineage>
</organism>
<dbReference type="Pfam" id="PF21369">
    <property type="entry name" value="STL11_N"/>
    <property type="match status" value="1"/>
</dbReference>
<keyword evidence="2" id="KW-0747">Spliceosome</keyword>
<dbReference type="Pfam" id="PF00076">
    <property type="entry name" value="RRM_1"/>
    <property type="match status" value="1"/>
</dbReference>
<feature type="zinc finger region" description="C3H1-type" evidence="8">
    <location>
        <begin position="148"/>
        <end position="175"/>
    </location>
</feature>
<dbReference type="InterPro" id="IPR000571">
    <property type="entry name" value="Znf_CCCH"/>
</dbReference>
<dbReference type="PROSITE" id="PS50102">
    <property type="entry name" value="RRM"/>
    <property type="match status" value="1"/>
</dbReference>
<feature type="domain" description="RRM" evidence="10">
    <location>
        <begin position="225"/>
        <end position="304"/>
    </location>
</feature>
<protein>
    <submittedName>
        <fullName evidence="12">RNA recognition motif containing protein</fullName>
    </submittedName>
</protein>
<dbReference type="GO" id="GO:0036002">
    <property type="term" value="F:pre-mRNA binding"/>
    <property type="evidence" value="ECO:0007669"/>
    <property type="project" value="TreeGrafter"/>
</dbReference>
<dbReference type="PANTHER" id="PTHR14089:SF6">
    <property type="entry name" value="PRE-MRNA-SPLICING FACTOR RBM22"/>
    <property type="match status" value="1"/>
</dbReference>
<dbReference type="FunFam" id="3.30.70.330:FF:000476">
    <property type="entry name" value="Zinc finger CCCH domain-containing protein 4"/>
    <property type="match status" value="1"/>
</dbReference>
<feature type="domain" description="C3H1-type" evidence="11">
    <location>
        <begin position="148"/>
        <end position="175"/>
    </location>
</feature>
<evidence type="ECO:0000256" key="4">
    <source>
        <dbReference type="ARBA" id="ARBA00022833"/>
    </source>
</evidence>
<keyword evidence="1 8" id="KW-0479">Metal-binding</keyword>